<dbReference type="Proteomes" id="UP000326924">
    <property type="component" value="Unassembled WGS sequence"/>
</dbReference>
<feature type="compositionally biased region" description="Polar residues" evidence="1">
    <location>
        <begin position="315"/>
        <end position="326"/>
    </location>
</feature>
<dbReference type="PANTHER" id="PTHR14905">
    <property type="entry name" value="NG37"/>
    <property type="match status" value="1"/>
</dbReference>
<sequence length="770" mass="86820">MSAIEGSNWRHGDLEDTLLQLFMAAAAAGGRQRKFSAMDVKRVYFGNWLRDYSQAIDTGALKYVEAETVRILLWVLSFMTFGYATGEFEVTAERLGCYRPEEHIDNPKDYADNADAREFDRRLRGPVDEEIELGIDERTGLKNYIANESIRRLSNGEQMYTSAGLVRKLFTRSIELGRRYARDGRKEDLYEAFRLMGTGLHCLEDYSAHSNYTELALIELGESEVFPHVGRETIVNIQGREIWPIVTGTFGGVDFLHSVLGEFNDKAMQSEISQLHQTMADAQATAESADQQSIIKELMGRLNLGGSDNIDSRTSELQNKSAAQKQATEEGNPYGLSPDITALGKEIYPFLEFHDELMKRINEALEKVGLDVIVEKLSEAVSIFVFSLLAPFILPILSQAEQELKQGSSEVIASSEDKQYIVFEDDYSSNPTHSMLSKDHFTNLLNEPAGKVASACIKFAVPLLMEAWDNESRNPNQVCDQIIGAVFHHPAFRNGEDGRPGSEGRRAMFAVVEEWWNSKDSQQQDFLRAALSREGVREGRNHKAGLHDSGHGCCKPLKRNHNGLKGDIGSIVGDQVGVAVENALGKTVAGSDTGIFGQMVGGFVGGFINNNLQSLGGGNQTSYSREESTSYDYGSGERSYQSREEYSYNRGGNDEYVERQTFETPSYERQTDRYGSSGGYEAEQTYESRDSYGRREVVEEESYSRNYGDSDYSTRREFVEEEDSYPNRRTGREDEFVQEREFEREERYEGGGREWEQQEGYGYEERRGGW</sequence>
<feature type="region of interest" description="Disordered" evidence="1">
    <location>
        <begin position="306"/>
        <end position="335"/>
    </location>
</feature>
<evidence type="ECO:0000313" key="3">
    <source>
        <dbReference type="Proteomes" id="UP000326924"/>
    </source>
</evidence>
<dbReference type="InterPro" id="IPR010816">
    <property type="entry name" value="Het-C"/>
</dbReference>
<dbReference type="Pfam" id="PF07217">
    <property type="entry name" value="Het-C"/>
    <property type="match status" value="1"/>
</dbReference>
<evidence type="ECO:0000313" key="2">
    <source>
        <dbReference type="EMBL" id="KAA8893867.1"/>
    </source>
</evidence>
<accession>A0A5J5EFL7</accession>
<feature type="compositionally biased region" description="Basic and acidic residues" evidence="1">
    <location>
        <begin position="730"/>
        <end position="756"/>
    </location>
</feature>
<evidence type="ECO:0000256" key="1">
    <source>
        <dbReference type="SAM" id="MobiDB-lite"/>
    </source>
</evidence>
<dbReference type="OrthoDB" id="2506204at2759"/>
<dbReference type="EMBL" id="VXIS01000394">
    <property type="protein sequence ID" value="KAA8893867.1"/>
    <property type="molecule type" value="Genomic_DNA"/>
</dbReference>
<name>A0A5J5EFL7_9PEZI</name>
<protein>
    <submittedName>
        <fullName evidence="2">Heterokaryon incompatibility protein Het-C-domain-containing protein</fullName>
    </submittedName>
</protein>
<keyword evidence="3" id="KW-1185">Reference proteome</keyword>
<proteinExistence type="predicted"/>
<organism evidence="2 3">
    <name type="scientific">Sphaerosporella brunnea</name>
    <dbReference type="NCBI Taxonomy" id="1250544"/>
    <lineage>
        <taxon>Eukaryota</taxon>
        <taxon>Fungi</taxon>
        <taxon>Dikarya</taxon>
        <taxon>Ascomycota</taxon>
        <taxon>Pezizomycotina</taxon>
        <taxon>Pezizomycetes</taxon>
        <taxon>Pezizales</taxon>
        <taxon>Pyronemataceae</taxon>
        <taxon>Sphaerosporella</taxon>
    </lineage>
</organism>
<dbReference type="InParanoid" id="A0A5J5EFL7"/>
<gene>
    <name evidence="2" type="ORF">FN846DRAFT_977067</name>
</gene>
<feature type="region of interest" description="Disordered" evidence="1">
    <location>
        <begin position="615"/>
        <end position="770"/>
    </location>
</feature>
<feature type="compositionally biased region" description="Basic and acidic residues" evidence="1">
    <location>
        <begin position="686"/>
        <end position="697"/>
    </location>
</feature>
<reference evidence="2 3" key="1">
    <citation type="submission" date="2019-09" db="EMBL/GenBank/DDBJ databases">
        <title>Draft genome of the ectomycorrhizal ascomycete Sphaerosporella brunnea.</title>
        <authorList>
            <consortium name="DOE Joint Genome Institute"/>
            <person name="Benucci G.M."/>
            <person name="Marozzi G."/>
            <person name="Antonielli L."/>
            <person name="Sanchez S."/>
            <person name="Marco P."/>
            <person name="Wang X."/>
            <person name="Falini L.B."/>
            <person name="Barry K."/>
            <person name="Haridas S."/>
            <person name="Lipzen A."/>
            <person name="Labutti K."/>
            <person name="Grigoriev I.V."/>
            <person name="Murat C."/>
            <person name="Martin F."/>
            <person name="Albertini E."/>
            <person name="Donnini D."/>
            <person name="Bonito G."/>
        </authorList>
    </citation>
    <scope>NUCLEOTIDE SEQUENCE [LARGE SCALE GENOMIC DNA]</scope>
    <source>
        <strain evidence="2 3">Sb_GMNB300</strain>
    </source>
</reference>
<dbReference type="PANTHER" id="PTHR14905:SF11">
    <property type="entry name" value="TINC (EUROFUNG)"/>
    <property type="match status" value="1"/>
</dbReference>
<dbReference type="InterPro" id="IPR052577">
    <property type="entry name" value="VWA7"/>
</dbReference>
<dbReference type="AlphaFoldDB" id="A0A5J5EFL7"/>
<feature type="compositionally biased region" description="Basic and acidic residues" evidence="1">
    <location>
        <begin position="640"/>
        <end position="661"/>
    </location>
</feature>
<comment type="caution">
    <text evidence="2">The sequence shown here is derived from an EMBL/GenBank/DDBJ whole genome shotgun (WGS) entry which is preliminary data.</text>
</comment>